<protein>
    <submittedName>
        <fullName evidence="1">Histonelysine Nmethyltransferase SETMARlike [Ceratitis capitata]</fullName>
    </submittedName>
</protein>
<evidence type="ECO:0000313" key="1">
    <source>
        <dbReference type="EMBL" id="CDW44370.1"/>
    </source>
</evidence>
<proteinExistence type="predicted"/>
<accession>A0A0K2V278</accession>
<dbReference type="GO" id="GO:0032259">
    <property type="term" value="P:methylation"/>
    <property type="evidence" value="ECO:0007669"/>
    <property type="project" value="UniProtKB-KW"/>
</dbReference>
<dbReference type="AlphaFoldDB" id="A0A0K2V278"/>
<keyword evidence="1" id="KW-0489">Methyltransferase</keyword>
<keyword evidence="1" id="KW-0808">Transferase</keyword>
<dbReference type="EMBL" id="HACA01027009">
    <property type="protein sequence ID" value="CDW44370.1"/>
    <property type="molecule type" value="Transcribed_RNA"/>
</dbReference>
<dbReference type="GO" id="GO:0008168">
    <property type="term" value="F:methyltransferase activity"/>
    <property type="evidence" value="ECO:0007669"/>
    <property type="project" value="UniProtKB-KW"/>
</dbReference>
<name>A0A0K2V278_LEPSM</name>
<organism evidence="1">
    <name type="scientific">Lepeophtheirus salmonis</name>
    <name type="common">Salmon louse</name>
    <name type="synonym">Caligus salmonis</name>
    <dbReference type="NCBI Taxonomy" id="72036"/>
    <lineage>
        <taxon>Eukaryota</taxon>
        <taxon>Metazoa</taxon>
        <taxon>Ecdysozoa</taxon>
        <taxon>Arthropoda</taxon>
        <taxon>Crustacea</taxon>
        <taxon>Multicrustacea</taxon>
        <taxon>Hexanauplia</taxon>
        <taxon>Copepoda</taxon>
        <taxon>Siphonostomatoida</taxon>
        <taxon>Caligidae</taxon>
        <taxon>Lepeophtheirus</taxon>
    </lineage>
</organism>
<reference evidence="1" key="1">
    <citation type="submission" date="2014-05" db="EMBL/GenBank/DDBJ databases">
        <authorList>
            <person name="Chronopoulou M."/>
        </authorList>
    </citation>
    <scope>NUCLEOTIDE SEQUENCE</scope>
    <source>
        <tissue evidence="1">Whole organism</tissue>
    </source>
</reference>
<dbReference type="Gene3D" id="3.30.420.10">
    <property type="entry name" value="Ribonuclease H-like superfamily/Ribonuclease H"/>
    <property type="match status" value="1"/>
</dbReference>
<dbReference type="InterPro" id="IPR036397">
    <property type="entry name" value="RNaseH_sf"/>
</dbReference>
<sequence>MEIVELIRHMSTYFIEQQMKISQKTVWSNSLKVVPKKTPHEMVQNNLFYRIEDCDSLLKRNEIDPFLKCIVTSDEKWGT</sequence>
<dbReference type="GO" id="GO:0003676">
    <property type="term" value="F:nucleic acid binding"/>
    <property type="evidence" value="ECO:0007669"/>
    <property type="project" value="InterPro"/>
</dbReference>